<sequence>MDYTKIRGIETQRIKDIQRKLRSFYAWKNKPVEKFWAKVEILNSDSCWEWQKSRLPTGYGHIGRWGKKMNTSAHRVAWEVTYGEIPEGLHIMHLCDNPPCCNPQHLMVGTHQENMRQRSERNGKLKSIEKMASELLHGSKLSELGILIIYN</sequence>
<dbReference type="Pfam" id="PF13392">
    <property type="entry name" value="HNH_3"/>
    <property type="match status" value="1"/>
</dbReference>
<gene>
    <name evidence="2" type="ORF">LCGC14_0482790</name>
</gene>
<dbReference type="AlphaFoldDB" id="A0A0F9UVW8"/>
<dbReference type="SUPFAM" id="SSF54060">
    <property type="entry name" value="His-Me finger endonucleases"/>
    <property type="match status" value="1"/>
</dbReference>
<proteinExistence type="predicted"/>
<feature type="domain" description="HNH nuclease" evidence="1">
    <location>
        <begin position="73"/>
        <end position="116"/>
    </location>
</feature>
<evidence type="ECO:0000259" key="1">
    <source>
        <dbReference type="Pfam" id="PF13392"/>
    </source>
</evidence>
<dbReference type="InterPro" id="IPR003615">
    <property type="entry name" value="HNH_nuc"/>
</dbReference>
<dbReference type="EMBL" id="LAZR01000528">
    <property type="protein sequence ID" value="KKN65296.1"/>
    <property type="molecule type" value="Genomic_DNA"/>
</dbReference>
<accession>A0A0F9UVW8</accession>
<dbReference type="GO" id="GO:0004519">
    <property type="term" value="F:endonuclease activity"/>
    <property type="evidence" value="ECO:0007669"/>
    <property type="project" value="InterPro"/>
</dbReference>
<name>A0A0F9UVW8_9ZZZZ</name>
<organism evidence="2">
    <name type="scientific">marine sediment metagenome</name>
    <dbReference type="NCBI Taxonomy" id="412755"/>
    <lineage>
        <taxon>unclassified sequences</taxon>
        <taxon>metagenomes</taxon>
        <taxon>ecological metagenomes</taxon>
    </lineage>
</organism>
<dbReference type="InterPro" id="IPR044925">
    <property type="entry name" value="His-Me_finger_sf"/>
</dbReference>
<reference evidence="2" key="1">
    <citation type="journal article" date="2015" name="Nature">
        <title>Complex archaea that bridge the gap between prokaryotes and eukaryotes.</title>
        <authorList>
            <person name="Spang A."/>
            <person name="Saw J.H."/>
            <person name="Jorgensen S.L."/>
            <person name="Zaremba-Niedzwiedzka K."/>
            <person name="Martijn J."/>
            <person name="Lind A.E."/>
            <person name="van Eijk R."/>
            <person name="Schleper C."/>
            <person name="Guy L."/>
            <person name="Ettema T.J."/>
        </authorList>
    </citation>
    <scope>NUCLEOTIDE SEQUENCE</scope>
</reference>
<dbReference type="InterPro" id="IPR044930">
    <property type="entry name" value="Homing_endonuclease_His-Me"/>
</dbReference>
<evidence type="ECO:0000313" key="2">
    <source>
        <dbReference type="EMBL" id="KKN65296.1"/>
    </source>
</evidence>
<protein>
    <recommendedName>
        <fullName evidence="1">HNH nuclease domain-containing protein</fullName>
    </recommendedName>
</protein>
<comment type="caution">
    <text evidence="2">The sequence shown here is derived from an EMBL/GenBank/DDBJ whole genome shotgun (WGS) entry which is preliminary data.</text>
</comment>
<dbReference type="Gene3D" id="3.90.75.10">
    <property type="entry name" value="Homing Intron 3 (I-ppo) Encoded Endonuclease, Chain A"/>
    <property type="match status" value="1"/>
</dbReference>